<name>A0A7J7JCY0_BUGNE</name>
<reference evidence="1" key="1">
    <citation type="submission" date="2020-06" db="EMBL/GenBank/DDBJ databases">
        <title>Draft genome of Bugula neritina, a colonial animal packing powerful symbionts and potential medicines.</title>
        <authorList>
            <person name="Rayko M."/>
        </authorList>
    </citation>
    <scope>NUCLEOTIDE SEQUENCE [LARGE SCALE GENOMIC DNA]</scope>
    <source>
        <strain evidence="1">Kwan_BN1</strain>
    </source>
</reference>
<comment type="caution">
    <text evidence="1">The sequence shown here is derived from an EMBL/GenBank/DDBJ whole genome shotgun (WGS) entry which is preliminary data.</text>
</comment>
<dbReference type="AlphaFoldDB" id="A0A7J7JCY0"/>
<dbReference type="Proteomes" id="UP000593567">
    <property type="component" value="Unassembled WGS sequence"/>
</dbReference>
<gene>
    <name evidence="1" type="ORF">EB796_018473</name>
</gene>
<organism evidence="1 2">
    <name type="scientific">Bugula neritina</name>
    <name type="common">Brown bryozoan</name>
    <name type="synonym">Sertularia neritina</name>
    <dbReference type="NCBI Taxonomy" id="10212"/>
    <lineage>
        <taxon>Eukaryota</taxon>
        <taxon>Metazoa</taxon>
        <taxon>Spiralia</taxon>
        <taxon>Lophotrochozoa</taxon>
        <taxon>Bryozoa</taxon>
        <taxon>Gymnolaemata</taxon>
        <taxon>Cheilostomatida</taxon>
        <taxon>Flustrina</taxon>
        <taxon>Buguloidea</taxon>
        <taxon>Bugulidae</taxon>
        <taxon>Bugula</taxon>
    </lineage>
</organism>
<evidence type="ECO:0000313" key="2">
    <source>
        <dbReference type="Proteomes" id="UP000593567"/>
    </source>
</evidence>
<accession>A0A7J7JCY0</accession>
<proteinExistence type="predicted"/>
<sequence>MVCEDDLGSGFCRYKQLVNQKTRASCLSARSIVADAITDCVVKNPVKRVSLGIQVVLLFQRNCGNFYIDFPTDGCGRLAQCVATLFESDGKTVNCSKRDVVNQCYENARKDGCSLTSNIENLVAQRFASQICPAVRPALPTNCY</sequence>
<keyword evidence="2" id="KW-1185">Reference proteome</keyword>
<protein>
    <submittedName>
        <fullName evidence="1">Uncharacterized protein</fullName>
    </submittedName>
</protein>
<dbReference type="EMBL" id="VXIV02002744">
    <property type="protein sequence ID" value="KAF6023218.1"/>
    <property type="molecule type" value="Genomic_DNA"/>
</dbReference>
<evidence type="ECO:0000313" key="1">
    <source>
        <dbReference type="EMBL" id="KAF6023218.1"/>
    </source>
</evidence>